<dbReference type="InterPro" id="IPR000160">
    <property type="entry name" value="GGDEF_dom"/>
</dbReference>
<protein>
    <recommendedName>
        <fullName evidence="1">diguanylate cyclase</fullName>
        <ecNumber evidence="1">2.7.7.65</ecNumber>
    </recommendedName>
</protein>
<dbReference type="CDD" id="cd01949">
    <property type="entry name" value="GGDEF"/>
    <property type="match status" value="1"/>
</dbReference>
<dbReference type="SMART" id="SM00267">
    <property type="entry name" value="GGDEF"/>
    <property type="match status" value="1"/>
</dbReference>
<dbReference type="GO" id="GO:1902201">
    <property type="term" value="P:negative regulation of bacterial-type flagellum-dependent cell motility"/>
    <property type="evidence" value="ECO:0007669"/>
    <property type="project" value="TreeGrafter"/>
</dbReference>
<dbReference type="AlphaFoldDB" id="S0G760"/>
<dbReference type="PROSITE" id="PS50887">
    <property type="entry name" value="GGDEF"/>
    <property type="match status" value="1"/>
</dbReference>
<evidence type="ECO:0000256" key="1">
    <source>
        <dbReference type="ARBA" id="ARBA00012528"/>
    </source>
</evidence>
<gene>
    <name evidence="4" type="primary">pleD</name>
    <name evidence="4" type="ORF">Dpo_1c00170</name>
</gene>
<organism evidence="4 5">
    <name type="scientific">Desulfotignum phosphitoxidans DSM 13687</name>
    <dbReference type="NCBI Taxonomy" id="1286635"/>
    <lineage>
        <taxon>Bacteria</taxon>
        <taxon>Pseudomonadati</taxon>
        <taxon>Thermodesulfobacteriota</taxon>
        <taxon>Desulfobacteria</taxon>
        <taxon>Desulfobacterales</taxon>
        <taxon>Desulfobacteraceae</taxon>
        <taxon>Desulfotignum</taxon>
    </lineage>
</organism>
<sequence>MAGPHTHKLTLLSGMAMLLQSCSRETELYDVIYWYLPKIFSHVSGRICLQEKNKHTVLPVFEWGKPSQTAVAPKPLKCEVLGKGLPVSSRKTSLACCAYCVPLKDKDGVIGALCVGNPQFSLSEQYRKLALITAEYLSLSVSNIRLNHQLYELTIRDPLTGLYNRRYMDEILEKEFQRARRAGTALGGIMVDLDHFKILNDTLGHDAGDQVLKTVAHTLIHATRTQDAVCRFGGEEFFILMTGGTINDYLTRAGDLNTQISALDILWQGVSVGPITVSLGVAGFPVHANTPEILVHKADQALYRAKKQGRNQVVCAQL</sequence>
<evidence type="ECO:0000256" key="2">
    <source>
        <dbReference type="ARBA" id="ARBA00034247"/>
    </source>
</evidence>
<dbReference type="RefSeq" id="WP_006963442.1">
    <property type="nucleotide sequence ID" value="NZ_APJX01000001.1"/>
</dbReference>
<dbReference type="PANTHER" id="PTHR45138:SF9">
    <property type="entry name" value="DIGUANYLATE CYCLASE DGCM-RELATED"/>
    <property type="match status" value="1"/>
</dbReference>
<dbReference type="Pfam" id="PF00990">
    <property type="entry name" value="GGDEF"/>
    <property type="match status" value="1"/>
</dbReference>
<feature type="domain" description="GGDEF" evidence="3">
    <location>
        <begin position="184"/>
        <end position="318"/>
    </location>
</feature>
<dbReference type="GO" id="GO:0005886">
    <property type="term" value="C:plasma membrane"/>
    <property type="evidence" value="ECO:0007669"/>
    <property type="project" value="TreeGrafter"/>
</dbReference>
<dbReference type="Proteomes" id="UP000014216">
    <property type="component" value="Unassembled WGS sequence"/>
</dbReference>
<dbReference type="PANTHER" id="PTHR45138">
    <property type="entry name" value="REGULATORY COMPONENTS OF SENSORY TRANSDUCTION SYSTEM"/>
    <property type="match status" value="1"/>
</dbReference>
<dbReference type="EMBL" id="APJX01000001">
    <property type="protein sequence ID" value="EMS80887.1"/>
    <property type="molecule type" value="Genomic_DNA"/>
</dbReference>
<evidence type="ECO:0000313" key="5">
    <source>
        <dbReference type="Proteomes" id="UP000014216"/>
    </source>
</evidence>
<proteinExistence type="predicted"/>
<reference evidence="4 5" key="1">
    <citation type="journal article" date="2013" name="Genome Announc.">
        <title>Draft Genome Sequence of Desulfotignum phosphitoxidans DSM 13687 Strain FiPS-3.</title>
        <authorList>
            <person name="Poehlein A."/>
            <person name="Daniel R."/>
            <person name="Simeonova D.D."/>
        </authorList>
    </citation>
    <scope>NUCLEOTIDE SEQUENCE [LARGE SCALE GENOMIC DNA]</scope>
    <source>
        <strain evidence="4 5">DSM 13687</strain>
    </source>
</reference>
<dbReference type="InterPro" id="IPR050469">
    <property type="entry name" value="Diguanylate_Cyclase"/>
</dbReference>
<keyword evidence="4" id="KW-0808">Transferase</keyword>
<keyword evidence="5" id="KW-1185">Reference proteome</keyword>
<dbReference type="InterPro" id="IPR029787">
    <property type="entry name" value="Nucleotide_cyclase"/>
</dbReference>
<dbReference type="SUPFAM" id="SSF55073">
    <property type="entry name" value="Nucleotide cyclase"/>
    <property type="match status" value="1"/>
</dbReference>
<name>S0G760_9BACT</name>
<dbReference type="GO" id="GO:0052621">
    <property type="term" value="F:diguanylate cyclase activity"/>
    <property type="evidence" value="ECO:0007669"/>
    <property type="project" value="UniProtKB-EC"/>
</dbReference>
<dbReference type="SUPFAM" id="SSF55781">
    <property type="entry name" value="GAF domain-like"/>
    <property type="match status" value="1"/>
</dbReference>
<dbReference type="OrthoDB" id="9813903at2"/>
<dbReference type="NCBIfam" id="TIGR00254">
    <property type="entry name" value="GGDEF"/>
    <property type="match status" value="1"/>
</dbReference>
<accession>S0G760</accession>
<dbReference type="FunFam" id="3.30.70.270:FF:000001">
    <property type="entry name" value="Diguanylate cyclase domain protein"/>
    <property type="match status" value="1"/>
</dbReference>
<dbReference type="EC" id="2.7.7.65" evidence="1"/>
<evidence type="ECO:0000313" key="4">
    <source>
        <dbReference type="EMBL" id="EMS80887.1"/>
    </source>
</evidence>
<dbReference type="Gene3D" id="3.30.70.270">
    <property type="match status" value="1"/>
</dbReference>
<comment type="catalytic activity">
    <reaction evidence="2">
        <text>2 GTP = 3',3'-c-di-GMP + 2 diphosphate</text>
        <dbReference type="Rhea" id="RHEA:24898"/>
        <dbReference type="ChEBI" id="CHEBI:33019"/>
        <dbReference type="ChEBI" id="CHEBI:37565"/>
        <dbReference type="ChEBI" id="CHEBI:58805"/>
        <dbReference type="EC" id="2.7.7.65"/>
    </reaction>
</comment>
<dbReference type="PATRIC" id="fig|1286635.3.peg.22"/>
<evidence type="ECO:0000259" key="3">
    <source>
        <dbReference type="PROSITE" id="PS50887"/>
    </source>
</evidence>
<dbReference type="InterPro" id="IPR043128">
    <property type="entry name" value="Rev_trsase/Diguanyl_cyclase"/>
</dbReference>
<dbReference type="GO" id="GO:0043709">
    <property type="term" value="P:cell adhesion involved in single-species biofilm formation"/>
    <property type="evidence" value="ECO:0007669"/>
    <property type="project" value="TreeGrafter"/>
</dbReference>
<comment type="caution">
    <text evidence="4">The sequence shown here is derived from an EMBL/GenBank/DDBJ whole genome shotgun (WGS) entry which is preliminary data.</text>
</comment>
<keyword evidence="4" id="KW-0548">Nucleotidyltransferase</keyword>